<reference evidence="5 7" key="2">
    <citation type="submission" date="2023-09" db="EMBL/GenBank/DDBJ databases">
        <title>Genomic characteristic of L. casei group strains isolated from clinical sources.</title>
        <authorList>
            <person name="Jarocki P."/>
        </authorList>
    </citation>
    <scope>NUCLEOTIDE SEQUENCE [LARGE SCALE GENOMIC DNA]</scope>
    <source>
        <strain evidence="5 7">LMG 24099</strain>
    </source>
</reference>
<dbReference type="InterPro" id="IPR016181">
    <property type="entry name" value="Acyl_CoA_acyltransferase"/>
</dbReference>
<feature type="domain" description="N-acetyltransferase" evidence="3">
    <location>
        <begin position="10"/>
        <end position="179"/>
    </location>
</feature>
<keyword evidence="2" id="KW-0012">Acyltransferase</keyword>
<dbReference type="AlphaFoldDB" id="A0AAN1EXI7"/>
<dbReference type="SUPFAM" id="SSF55729">
    <property type="entry name" value="Acyl-CoA N-acyltransferases (Nat)"/>
    <property type="match status" value="1"/>
</dbReference>
<sequence>MNLKKQNEDIVLTQATLRDLKTLIAISRSTFSDTFGEQNSKSNLDAYLNEAYSRERLTTEINNPETSFIFAYYGKELAGYQKINVGQAQSELRENNGLEVERIYIKSAFKRLGIGRTLINDAIEQARALGKEYIWLGVWEHNPAAIAFYKKLGFVAFSDHRFNLGGDLQRDILMKKELVKKA</sequence>
<evidence type="ECO:0000256" key="1">
    <source>
        <dbReference type="ARBA" id="ARBA00022679"/>
    </source>
</evidence>
<evidence type="ECO:0000256" key="2">
    <source>
        <dbReference type="ARBA" id="ARBA00023315"/>
    </source>
</evidence>
<evidence type="ECO:0000313" key="4">
    <source>
        <dbReference type="EMBL" id="ARY90298.1"/>
    </source>
</evidence>
<dbReference type="RefSeq" id="WP_087911275.1">
    <property type="nucleotide sequence ID" value="NZ_CP017065.1"/>
</dbReference>
<evidence type="ECO:0000259" key="3">
    <source>
        <dbReference type="PROSITE" id="PS51186"/>
    </source>
</evidence>
<dbReference type="EMBL" id="CP017065">
    <property type="protein sequence ID" value="ARY90298.1"/>
    <property type="molecule type" value="Genomic_DNA"/>
</dbReference>
<name>A0AAN1EXI7_LACCA</name>
<organism evidence="4 6">
    <name type="scientific">Lacticaseibacillus casei</name>
    <name type="common">Lactobacillus casei</name>
    <dbReference type="NCBI Taxonomy" id="1582"/>
    <lineage>
        <taxon>Bacteria</taxon>
        <taxon>Bacillati</taxon>
        <taxon>Bacillota</taxon>
        <taxon>Bacilli</taxon>
        <taxon>Lactobacillales</taxon>
        <taxon>Lactobacillaceae</taxon>
        <taxon>Lacticaseibacillus</taxon>
    </lineage>
</organism>
<evidence type="ECO:0000313" key="5">
    <source>
        <dbReference type="EMBL" id="WNX27644.1"/>
    </source>
</evidence>
<keyword evidence="1" id="KW-0808">Transferase</keyword>
<dbReference type="Gene3D" id="3.40.630.30">
    <property type="match status" value="1"/>
</dbReference>
<dbReference type="CDD" id="cd04301">
    <property type="entry name" value="NAT_SF"/>
    <property type="match status" value="1"/>
</dbReference>
<proteinExistence type="predicted"/>
<dbReference type="PANTHER" id="PTHR43420">
    <property type="entry name" value="ACETYLTRANSFERASE"/>
    <property type="match status" value="1"/>
</dbReference>
<dbReference type="InterPro" id="IPR000182">
    <property type="entry name" value="GNAT_dom"/>
</dbReference>
<dbReference type="EMBL" id="CP136128">
    <property type="protein sequence ID" value="WNX27644.1"/>
    <property type="molecule type" value="Genomic_DNA"/>
</dbReference>
<dbReference type="Pfam" id="PF00583">
    <property type="entry name" value="Acetyltransf_1"/>
    <property type="match status" value="1"/>
</dbReference>
<dbReference type="InterPro" id="IPR050680">
    <property type="entry name" value="YpeA/RimI_acetyltransf"/>
</dbReference>
<keyword evidence="7" id="KW-1185">Reference proteome</keyword>
<protein>
    <submittedName>
        <fullName evidence="4">GNAT family N-acetyltransferase</fullName>
    </submittedName>
</protein>
<dbReference type="PROSITE" id="PS51186">
    <property type="entry name" value="GNAT"/>
    <property type="match status" value="1"/>
</dbReference>
<dbReference type="PANTHER" id="PTHR43420:SF47">
    <property type="entry name" value="N-ACETYLTRANSFERASE DOMAIN-CONTAINING PROTEIN"/>
    <property type="match status" value="1"/>
</dbReference>
<evidence type="ECO:0000313" key="6">
    <source>
        <dbReference type="Proteomes" id="UP000195609"/>
    </source>
</evidence>
<accession>A0AAN1EXI7</accession>
<gene>
    <name evidence="4" type="ORF">BGL52_00405</name>
    <name evidence="5" type="ORF">RWA16_00395</name>
</gene>
<dbReference type="GO" id="GO:0016747">
    <property type="term" value="F:acyltransferase activity, transferring groups other than amino-acyl groups"/>
    <property type="evidence" value="ECO:0007669"/>
    <property type="project" value="InterPro"/>
</dbReference>
<evidence type="ECO:0000313" key="7">
    <source>
        <dbReference type="Proteomes" id="UP001303564"/>
    </source>
</evidence>
<dbReference type="Proteomes" id="UP000195609">
    <property type="component" value="Chromosome"/>
</dbReference>
<reference evidence="4 6" key="1">
    <citation type="journal article" date="2017" name="Front. Immunol.">
        <title>Complete Genome Sequence of Lactobacillus casei LC5, a Potential Probiotics for Atopic Dermatitis.</title>
        <authorList>
            <person name="Kang J."/>
            <person name="Chung W.H."/>
            <person name="Lim T.J."/>
            <person name="Whon T.W."/>
            <person name="Lim S."/>
            <person name="Nam Y.D."/>
        </authorList>
    </citation>
    <scope>NUCLEOTIDE SEQUENCE [LARGE SCALE GENOMIC DNA]</scope>
    <source>
        <strain evidence="4 6">LC5</strain>
    </source>
</reference>
<dbReference type="Proteomes" id="UP001303564">
    <property type="component" value="Chromosome"/>
</dbReference>